<dbReference type="RefSeq" id="WP_331713392.1">
    <property type="nucleotide sequence ID" value="NZ_WOXT01000001.1"/>
</dbReference>
<dbReference type="InterPro" id="IPR007848">
    <property type="entry name" value="Small_mtfrase_dom"/>
</dbReference>
<feature type="domain" description="Methyltransferase small" evidence="6">
    <location>
        <begin position="173"/>
        <end position="338"/>
    </location>
</feature>
<dbReference type="Proteomes" id="UP000479692">
    <property type="component" value="Unassembled WGS sequence"/>
</dbReference>
<dbReference type="PANTHER" id="PTHR47816">
    <property type="entry name" value="RIBOSOMAL RNA SMALL SUBUNIT METHYLTRANSFERASE C"/>
    <property type="match status" value="1"/>
</dbReference>
<dbReference type="CDD" id="cd02440">
    <property type="entry name" value="AdoMet_MTases"/>
    <property type="match status" value="1"/>
</dbReference>
<evidence type="ECO:0000256" key="4">
    <source>
        <dbReference type="ARBA" id="ARBA00022679"/>
    </source>
</evidence>
<dbReference type="SUPFAM" id="SSF53335">
    <property type="entry name" value="S-adenosyl-L-methionine-dependent methyltransferases"/>
    <property type="match status" value="1"/>
</dbReference>
<evidence type="ECO:0000313" key="7">
    <source>
        <dbReference type="EMBL" id="MUV12891.1"/>
    </source>
</evidence>
<dbReference type="PROSITE" id="PS00092">
    <property type="entry name" value="N6_MTASE"/>
    <property type="match status" value="1"/>
</dbReference>
<evidence type="ECO:0000259" key="6">
    <source>
        <dbReference type="Pfam" id="PF05175"/>
    </source>
</evidence>
<evidence type="ECO:0000256" key="2">
    <source>
        <dbReference type="ARBA" id="ARBA00022552"/>
    </source>
</evidence>
<evidence type="ECO:0000313" key="8">
    <source>
        <dbReference type="Proteomes" id="UP000479692"/>
    </source>
</evidence>
<comment type="caution">
    <text evidence="7">The sequence shown here is derived from an EMBL/GenBank/DDBJ whole genome shotgun (WGS) entry which is preliminary data.</text>
</comment>
<dbReference type="InterPro" id="IPR029063">
    <property type="entry name" value="SAM-dependent_MTases_sf"/>
</dbReference>
<reference evidence="7 8" key="1">
    <citation type="submission" date="2019-12" db="EMBL/GenBank/DDBJ databases">
        <authorList>
            <person name="Xu J."/>
        </authorList>
    </citation>
    <scope>NUCLEOTIDE SEQUENCE [LARGE SCALE GENOMIC DNA]</scope>
    <source>
        <strain evidence="7 8">HX-5-24</strain>
    </source>
</reference>
<keyword evidence="8" id="KW-1185">Reference proteome</keyword>
<keyword evidence="3 7" id="KW-0489">Methyltransferase</keyword>
<accession>A0A7C9HQ37</accession>
<evidence type="ECO:0000256" key="5">
    <source>
        <dbReference type="ARBA" id="ARBA00022691"/>
    </source>
</evidence>
<proteinExistence type="predicted"/>
<keyword evidence="4 7" id="KW-0808">Transferase</keyword>
<dbReference type="GO" id="GO:0003676">
    <property type="term" value="F:nucleic acid binding"/>
    <property type="evidence" value="ECO:0007669"/>
    <property type="project" value="InterPro"/>
</dbReference>
<gene>
    <name evidence="7" type="ORF">GN331_01565</name>
</gene>
<dbReference type="Pfam" id="PF05175">
    <property type="entry name" value="MTS"/>
    <property type="match status" value="1"/>
</dbReference>
<dbReference type="Gene3D" id="3.40.50.150">
    <property type="entry name" value="Vaccinia Virus protein VP39"/>
    <property type="match status" value="2"/>
</dbReference>
<dbReference type="AlphaFoldDB" id="A0A7C9HQ37"/>
<keyword evidence="5" id="KW-0949">S-adenosyl-L-methionine</keyword>
<dbReference type="EMBL" id="WOXT01000001">
    <property type="protein sequence ID" value="MUV12891.1"/>
    <property type="molecule type" value="Genomic_DNA"/>
</dbReference>
<dbReference type="InterPro" id="IPR002052">
    <property type="entry name" value="DNA_methylase_N6_adenine_CS"/>
</dbReference>
<sequence length="343" mass="37324">MSGPRDTDAALETLFHPFATGALAWPREGGALFLRARDGWPLHARPLPGLVAEQSYKPAFDALQRSGITTHGDDVEGTFPLVLVLPPRQREEARALFARALMHAGPSGVVVACMPNDEGAKTGQADLARLAGQVNVLSKSHCRVFWTGARSTDLALLEEWRVLDAPRFVAGDTLLSRPGVFAWDRVDKASALLMQHLPTDLAGEGADLGAGIGVLAMDVLARCKHVQAIDLYEAEGRALALARQNLTGRANVGFHWHDVTQGLSKQYDFIVMNPPFHAQSRADRPDLGRRFIEVAAQALRARGRLIMVANRHLPYEAILGERFAQVRVLADEGGFKVLEGVRA</sequence>
<dbReference type="InterPro" id="IPR046977">
    <property type="entry name" value="RsmC/RlmG"/>
</dbReference>
<evidence type="ECO:0000256" key="3">
    <source>
        <dbReference type="ARBA" id="ARBA00022603"/>
    </source>
</evidence>
<evidence type="ECO:0000256" key="1">
    <source>
        <dbReference type="ARBA" id="ARBA00022490"/>
    </source>
</evidence>
<dbReference type="PANTHER" id="PTHR47816:SF4">
    <property type="entry name" value="RIBOSOMAL RNA SMALL SUBUNIT METHYLTRANSFERASE C"/>
    <property type="match status" value="1"/>
</dbReference>
<protein>
    <submittedName>
        <fullName evidence="7">Methyltransferase</fullName>
    </submittedName>
</protein>
<dbReference type="GO" id="GO:0032259">
    <property type="term" value="P:methylation"/>
    <property type="evidence" value="ECO:0007669"/>
    <property type="project" value="UniProtKB-KW"/>
</dbReference>
<dbReference type="GO" id="GO:0008170">
    <property type="term" value="F:N-methyltransferase activity"/>
    <property type="evidence" value="ECO:0007669"/>
    <property type="project" value="UniProtKB-ARBA"/>
</dbReference>
<keyword evidence="2" id="KW-0698">rRNA processing</keyword>
<keyword evidence="1" id="KW-0963">Cytoplasm</keyword>
<name>A0A7C9HQ37_9GAMM</name>
<dbReference type="GO" id="GO:0006364">
    <property type="term" value="P:rRNA processing"/>
    <property type="evidence" value="ECO:0007669"/>
    <property type="project" value="UniProtKB-KW"/>
</dbReference>
<organism evidence="7 8">
    <name type="scientific">Noviluteimonas gilva</name>
    <dbReference type="NCBI Taxonomy" id="2682097"/>
    <lineage>
        <taxon>Bacteria</taxon>
        <taxon>Pseudomonadati</taxon>
        <taxon>Pseudomonadota</taxon>
        <taxon>Gammaproteobacteria</taxon>
        <taxon>Lysobacterales</taxon>
        <taxon>Lysobacteraceae</taxon>
        <taxon>Noviluteimonas</taxon>
    </lineage>
</organism>
<dbReference type="GO" id="GO:0008757">
    <property type="term" value="F:S-adenosylmethionine-dependent methyltransferase activity"/>
    <property type="evidence" value="ECO:0007669"/>
    <property type="project" value="InterPro"/>
</dbReference>